<comment type="caution">
    <text evidence="3">The sequence shown here is derived from an EMBL/GenBank/DDBJ whole genome shotgun (WGS) entry which is preliminary data.</text>
</comment>
<dbReference type="AlphaFoldDB" id="A0A2V4E097"/>
<dbReference type="Gene3D" id="3.10.450.50">
    <property type="match status" value="1"/>
</dbReference>
<feature type="signal peptide" evidence="1">
    <location>
        <begin position="1"/>
        <end position="20"/>
    </location>
</feature>
<dbReference type="InterPro" id="IPR027843">
    <property type="entry name" value="DUF4440"/>
</dbReference>
<dbReference type="RefSeq" id="WP_110422389.1">
    <property type="nucleotide sequence ID" value="NZ_QGLP01000003.1"/>
</dbReference>
<dbReference type="EMBL" id="QGLP01000003">
    <property type="protein sequence ID" value="PXZ06600.1"/>
    <property type="molecule type" value="Genomic_DNA"/>
</dbReference>
<dbReference type="Proteomes" id="UP000247483">
    <property type="component" value="Unassembled WGS sequence"/>
</dbReference>
<dbReference type="InterPro" id="IPR032710">
    <property type="entry name" value="NTF2-like_dom_sf"/>
</dbReference>
<keyword evidence="1" id="KW-0732">Signal</keyword>
<feature type="domain" description="DUF4440" evidence="2">
    <location>
        <begin position="29"/>
        <end position="134"/>
    </location>
</feature>
<sequence>MKKILSFMLVIVLSIGYSHAATPNQSTVEQAVETMRLAMLSADKAQLENVALPSLTYGHSSAIIENKAEFVDAIVSGRSGFTTLEFQDQTITTEGDTAIVRHVFSADTNNSGKIGKVKIGVMLVFKKVDSDWKLLARQAYKLPQ</sequence>
<accession>A0A2V4E097</accession>
<evidence type="ECO:0000313" key="3">
    <source>
        <dbReference type="EMBL" id="PXZ06600.1"/>
    </source>
</evidence>
<gene>
    <name evidence="3" type="ORF">DKK79_00285</name>
</gene>
<reference evidence="3 4" key="1">
    <citation type="submission" date="2018-05" db="EMBL/GenBank/DDBJ databases">
        <title>Reference genomes for bee gut microbiota database.</title>
        <authorList>
            <person name="Ellegaard K.M."/>
        </authorList>
    </citation>
    <scope>NUCLEOTIDE SEQUENCE [LARGE SCALE GENOMIC DNA]</scope>
    <source>
        <strain evidence="3 4">ESL0177</strain>
    </source>
</reference>
<proteinExistence type="predicted"/>
<dbReference type="Pfam" id="PF14534">
    <property type="entry name" value="DUF4440"/>
    <property type="match status" value="1"/>
</dbReference>
<dbReference type="SUPFAM" id="SSF54427">
    <property type="entry name" value="NTF2-like"/>
    <property type="match status" value="1"/>
</dbReference>
<evidence type="ECO:0000259" key="2">
    <source>
        <dbReference type="Pfam" id="PF14534"/>
    </source>
</evidence>
<feature type="chain" id="PRO_5016130232" evidence="1">
    <location>
        <begin position="21"/>
        <end position="144"/>
    </location>
</feature>
<evidence type="ECO:0000256" key="1">
    <source>
        <dbReference type="SAM" id="SignalP"/>
    </source>
</evidence>
<name>A0A2V4E097_9GAMM</name>
<organism evidence="3 4">
    <name type="scientific">Gilliamella apicola</name>
    <dbReference type="NCBI Taxonomy" id="1196095"/>
    <lineage>
        <taxon>Bacteria</taxon>
        <taxon>Pseudomonadati</taxon>
        <taxon>Pseudomonadota</taxon>
        <taxon>Gammaproteobacteria</taxon>
        <taxon>Orbales</taxon>
        <taxon>Orbaceae</taxon>
        <taxon>Gilliamella</taxon>
    </lineage>
</organism>
<protein>
    <submittedName>
        <fullName evidence="3">DUF4440 domain-containing protein</fullName>
    </submittedName>
</protein>
<evidence type="ECO:0000313" key="4">
    <source>
        <dbReference type="Proteomes" id="UP000247483"/>
    </source>
</evidence>